<proteinExistence type="predicted"/>
<keyword evidence="1" id="KW-0472">Membrane</keyword>
<keyword evidence="1" id="KW-0812">Transmembrane</keyword>
<feature type="non-terminal residue" evidence="2">
    <location>
        <position position="72"/>
    </location>
</feature>
<dbReference type="Proteomes" id="UP000014139">
    <property type="component" value="Unassembled WGS sequence"/>
</dbReference>
<gene>
    <name evidence="2" type="ORF">H480_09283</name>
</gene>
<name>R1I8F3_9PSEU</name>
<reference evidence="2 3" key="1">
    <citation type="submission" date="2013-02" db="EMBL/GenBank/DDBJ databases">
        <title>Draft genome sequence of Amycolatopsis vancoresmycina strain DSM 44592T.</title>
        <authorList>
            <person name="Kumar S."/>
            <person name="Kaur N."/>
            <person name="Kaur C."/>
            <person name="Raghava G.P.S."/>
            <person name="Mayilraj S."/>
        </authorList>
    </citation>
    <scope>NUCLEOTIDE SEQUENCE [LARGE SCALE GENOMIC DNA]</scope>
    <source>
        <strain evidence="2 3">DSM 44592</strain>
    </source>
</reference>
<keyword evidence="3" id="KW-1185">Reference proteome</keyword>
<organism evidence="2 3">
    <name type="scientific">Amycolatopsis vancoresmycina DSM 44592</name>
    <dbReference type="NCBI Taxonomy" id="1292037"/>
    <lineage>
        <taxon>Bacteria</taxon>
        <taxon>Bacillati</taxon>
        <taxon>Actinomycetota</taxon>
        <taxon>Actinomycetes</taxon>
        <taxon>Pseudonocardiales</taxon>
        <taxon>Pseudonocardiaceae</taxon>
        <taxon>Amycolatopsis</taxon>
    </lineage>
</organism>
<comment type="caution">
    <text evidence="2">The sequence shown here is derived from an EMBL/GenBank/DDBJ whole genome shotgun (WGS) entry which is preliminary data.</text>
</comment>
<dbReference type="GO" id="GO:0016740">
    <property type="term" value="F:transferase activity"/>
    <property type="evidence" value="ECO:0007669"/>
    <property type="project" value="UniProtKB-KW"/>
</dbReference>
<protein>
    <submittedName>
        <fullName evidence="2">Adenosylcobinamide-GDP ribazoletransferase</fullName>
    </submittedName>
</protein>
<evidence type="ECO:0000256" key="1">
    <source>
        <dbReference type="SAM" id="Phobius"/>
    </source>
</evidence>
<dbReference type="AlphaFoldDB" id="R1I8F3"/>
<sequence length="72" mass="7059">MSRWLDSVRMAVGTLTTVPVPAPRVIDRRVAGGAMLLAPLASLPLAVATGLVVAAGTALGVPALATAALALG</sequence>
<dbReference type="EMBL" id="AOUO01000112">
    <property type="protein sequence ID" value="EOD68826.1"/>
    <property type="molecule type" value="Genomic_DNA"/>
</dbReference>
<keyword evidence="1" id="KW-1133">Transmembrane helix</keyword>
<evidence type="ECO:0000313" key="3">
    <source>
        <dbReference type="Proteomes" id="UP000014139"/>
    </source>
</evidence>
<accession>R1I8F3</accession>
<feature type="transmembrane region" description="Helical" evidence="1">
    <location>
        <begin position="45"/>
        <end position="71"/>
    </location>
</feature>
<keyword evidence="2" id="KW-0808">Transferase</keyword>
<evidence type="ECO:0000313" key="2">
    <source>
        <dbReference type="EMBL" id="EOD68826.1"/>
    </source>
</evidence>